<accession>A0A814R9P1</accession>
<evidence type="ECO:0000256" key="4">
    <source>
        <dbReference type="ARBA" id="ARBA00019905"/>
    </source>
</evidence>
<dbReference type="PANTHER" id="PTHR23403">
    <property type="entry name" value="TREHALASE"/>
    <property type="match status" value="1"/>
</dbReference>
<organism evidence="8 10">
    <name type="scientific">Adineta steineri</name>
    <dbReference type="NCBI Taxonomy" id="433720"/>
    <lineage>
        <taxon>Eukaryota</taxon>
        <taxon>Metazoa</taxon>
        <taxon>Spiralia</taxon>
        <taxon>Gnathifera</taxon>
        <taxon>Rotifera</taxon>
        <taxon>Eurotatoria</taxon>
        <taxon>Bdelloidea</taxon>
        <taxon>Adinetida</taxon>
        <taxon>Adinetidae</taxon>
        <taxon>Adineta</taxon>
    </lineage>
</organism>
<dbReference type="InterPro" id="IPR012341">
    <property type="entry name" value="6hp_glycosidase-like_sf"/>
</dbReference>
<name>A0A814R9P1_9BILA</name>
<dbReference type="EMBL" id="CAJNON010000237">
    <property type="protein sequence ID" value="CAF1130957.1"/>
    <property type="molecule type" value="Genomic_DNA"/>
</dbReference>
<proteinExistence type="inferred from homology"/>
<evidence type="ECO:0000256" key="5">
    <source>
        <dbReference type="ARBA" id="ARBA00022801"/>
    </source>
</evidence>
<dbReference type="InterPro" id="IPR001661">
    <property type="entry name" value="Glyco_hydro_37"/>
</dbReference>
<dbReference type="Pfam" id="PF01204">
    <property type="entry name" value="Trehalase"/>
    <property type="match status" value="1"/>
</dbReference>
<evidence type="ECO:0000313" key="9">
    <source>
        <dbReference type="EMBL" id="CAF3974731.1"/>
    </source>
</evidence>
<evidence type="ECO:0000256" key="3">
    <source>
        <dbReference type="ARBA" id="ARBA00012757"/>
    </source>
</evidence>
<protein>
    <recommendedName>
        <fullName evidence="4 7">Trehalase</fullName>
        <ecNumber evidence="3 7">3.2.1.28</ecNumber>
    </recommendedName>
    <alternativeName>
        <fullName evidence="7">Alpha-trehalose glucohydrolase</fullName>
    </alternativeName>
</protein>
<sequence>MSKETDVIVDNNLSPDDIYGELYKEVQLKHIFADTKTFVDCVPKICSKDILKFYNEKKDLSNFDLSKFIHEYFNLPNLVEKNFSSDLTMSTVDHINCLWDILTRPADTPTLESSRIALPYPYIVPGGRFREIFYWDSYFTMLGLSTLPNKLNLIENMIDNFAYLIDKYGFIPNGNRTYFLSRSQPPFFACMIDLLANLNSNPSNIRKKYLSHLHKEYLFWMKGKDKLNENEIFNQHVVRINDDIILNRYYDPLTKPRPESFPKEENECKRAKELFEIPAEIFYFHNRAACESGWDFSSRWFKDKKSKESNHCGEIVPIDLNCLIYFLEYILSIIYKEINNIELSQLFEQLANSRKQTIQTLFWSNEENFFFDYDPINQCQKEILSLAACYPLFFNIATKEQAHHVYQRLEKDFLKNGGLITTLENTGQQWDSPIGWAPLQWIAFKALQNYGYQQLANQIRSRWLNLNDQIYKQTGKMTEKYNVVDQTQGGGGNYPLQDGFGWTNGVYLRLLQG</sequence>
<comment type="catalytic activity">
    <reaction evidence="1 7">
        <text>alpha,alpha-trehalose + H2O = alpha-D-glucose + beta-D-glucose</text>
        <dbReference type="Rhea" id="RHEA:32675"/>
        <dbReference type="ChEBI" id="CHEBI:15377"/>
        <dbReference type="ChEBI" id="CHEBI:15903"/>
        <dbReference type="ChEBI" id="CHEBI:16551"/>
        <dbReference type="ChEBI" id="CHEBI:17925"/>
        <dbReference type="EC" id="3.2.1.28"/>
    </reaction>
</comment>
<dbReference type="SUPFAM" id="SSF48208">
    <property type="entry name" value="Six-hairpin glycosidases"/>
    <property type="match status" value="1"/>
</dbReference>
<dbReference type="PANTHER" id="PTHR23403:SF1">
    <property type="entry name" value="TREHALASE"/>
    <property type="match status" value="1"/>
</dbReference>
<evidence type="ECO:0000313" key="8">
    <source>
        <dbReference type="EMBL" id="CAF1130957.1"/>
    </source>
</evidence>
<dbReference type="Proteomes" id="UP000663881">
    <property type="component" value="Unassembled WGS sequence"/>
</dbReference>
<dbReference type="GO" id="GO:0004555">
    <property type="term" value="F:alpha,alpha-trehalase activity"/>
    <property type="evidence" value="ECO:0007669"/>
    <property type="project" value="UniProtKB-EC"/>
</dbReference>
<evidence type="ECO:0000256" key="1">
    <source>
        <dbReference type="ARBA" id="ARBA00001576"/>
    </source>
</evidence>
<dbReference type="InterPro" id="IPR018232">
    <property type="entry name" value="Glyco_hydro_37_CS"/>
</dbReference>
<comment type="similarity">
    <text evidence="2 7">Belongs to the glycosyl hydrolase 37 family.</text>
</comment>
<dbReference type="PROSITE" id="PS00928">
    <property type="entry name" value="TREHALASE_2"/>
    <property type="match status" value="1"/>
</dbReference>
<gene>
    <name evidence="9" type="ORF">OKA104_LOCUS28311</name>
    <name evidence="8" type="ORF">VCS650_LOCUS21727</name>
</gene>
<dbReference type="EC" id="3.2.1.28" evidence="3 7"/>
<dbReference type="EMBL" id="CAJOAY010002723">
    <property type="protein sequence ID" value="CAF3974731.1"/>
    <property type="molecule type" value="Genomic_DNA"/>
</dbReference>
<keyword evidence="5 7" id="KW-0378">Hydrolase</keyword>
<dbReference type="NCBIfam" id="NF009773">
    <property type="entry name" value="PRK13270.1"/>
    <property type="match status" value="1"/>
</dbReference>
<dbReference type="InterPro" id="IPR008928">
    <property type="entry name" value="6-hairpin_glycosidase_sf"/>
</dbReference>
<dbReference type="Gene3D" id="1.50.10.10">
    <property type="match status" value="1"/>
</dbReference>
<evidence type="ECO:0000256" key="2">
    <source>
        <dbReference type="ARBA" id="ARBA00005615"/>
    </source>
</evidence>
<reference evidence="8" key="1">
    <citation type="submission" date="2021-02" db="EMBL/GenBank/DDBJ databases">
        <authorList>
            <person name="Nowell W R."/>
        </authorList>
    </citation>
    <scope>NUCLEOTIDE SEQUENCE</scope>
</reference>
<dbReference type="AlphaFoldDB" id="A0A814R9P1"/>
<keyword evidence="6 7" id="KW-0326">Glycosidase</keyword>
<dbReference type="GO" id="GO:0005993">
    <property type="term" value="P:trehalose catabolic process"/>
    <property type="evidence" value="ECO:0007669"/>
    <property type="project" value="TreeGrafter"/>
</dbReference>
<evidence type="ECO:0000256" key="7">
    <source>
        <dbReference type="RuleBase" id="RU361180"/>
    </source>
</evidence>
<evidence type="ECO:0000256" key="6">
    <source>
        <dbReference type="ARBA" id="ARBA00023295"/>
    </source>
</evidence>
<dbReference type="OrthoDB" id="3542292at2759"/>
<evidence type="ECO:0000313" key="10">
    <source>
        <dbReference type="Proteomes" id="UP000663891"/>
    </source>
</evidence>
<dbReference type="PRINTS" id="PR00744">
    <property type="entry name" value="GLHYDRLASE37"/>
</dbReference>
<comment type="caution">
    <text evidence="8">The sequence shown here is derived from an EMBL/GenBank/DDBJ whole genome shotgun (WGS) entry which is preliminary data.</text>
</comment>
<dbReference type="Proteomes" id="UP000663891">
    <property type="component" value="Unassembled WGS sequence"/>
</dbReference>